<protein>
    <submittedName>
        <fullName evidence="1">OsmC-like protein</fullName>
    </submittedName>
</protein>
<dbReference type="InterPro" id="IPR052707">
    <property type="entry name" value="OsmC_Ohr_Peroxiredoxin"/>
</dbReference>
<dbReference type="InterPro" id="IPR036102">
    <property type="entry name" value="OsmC/Ohrsf"/>
</dbReference>
<accession>A0AB33Z1B4</accession>
<dbReference type="InterPro" id="IPR015946">
    <property type="entry name" value="KH_dom-like_a/b"/>
</dbReference>
<organism evidence="1 2">
    <name type="scientific">Cycloclasticus pugetii</name>
    <dbReference type="NCBI Taxonomy" id="34068"/>
    <lineage>
        <taxon>Bacteria</taxon>
        <taxon>Pseudomonadati</taxon>
        <taxon>Pseudomonadota</taxon>
        <taxon>Gammaproteobacteria</taxon>
        <taxon>Thiotrichales</taxon>
        <taxon>Piscirickettsiaceae</taxon>
        <taxon>Cycloclasticus</taxon>
    </lineage>
</organism>
<dbReference type="Pfam" id="PF02566">
    <property type="entry name" value="OsmC"/>
    <property type="match status" value="1"/>
</dbReference>
<dbReference type="PANTHER" id="PTHR42830">
    <property type="entry name" value="OSMOTICALLY INDUCIBLE FAMILY PROTEIN"/>
    <property type="match status" value="1"/>
</dbReference>
<dbReference type="EMBL" id="ASHL01000004">
    <property type="protein sequence ID" value="EPD13154.1"/>
    <property type="molecule type" value="Genomic_DNA"/>
</dbReference>
<dbReference type="Proteomes" id="UP000015462">
    <property type="component" value="Unassembled WGS sequence"/>
</dbReference>
<evidence type="ECO:0000313" key="1">
    <source>
        <dbReference type="EMBL" id="EPD13154.1"/>
    </source>
</evidence>
<dbReference type="InterPro" id="IPR003718">
    <property type="entry name" value="OsmC/Ohr_fam"/>
</dbReference>
<dbReference type="PANTHER" id="PTHR42830:SF2">
    <property type="entry name" value="OSMC_OHR FAMILY PROTEIN"/>
    <property type="match status" value="1"/>
</dbReference>
<name>A0AB33Z1B4_9GAMM</name>
<gene>
    <name evidence="1" type="ORF">L196_05915</name>
</gene>
<proteinExistence type="predicted"/>
<dbReference type="Gene3D" id="3.30.300.20">
    <property type="match status" value="1"/>
</dbReference>
<dbReference type="AlphaFoldDB" id="A0AB33Z1B4"/>
<reference evidence="1 2" key="1">
    <citation type="journal article" date="2013" name="Genome Announc.">
        <title>Genome Sequence of the Pyrene- and Fluoranthene-Degrading Bacterium Cycloclasticus sp. Strain PY97M.</title>
        <authorList>
            <person name="Cui Z."/>
            <person name="Xu G."/>
            <person name="Li Q."/>
            <person name="Gao W."/>
            <person name="Zheng L."/>
        </authorList>
    </citation>
    <scope>NUCLEOTIDE SEQUENCE [LARGE SCALE GENOMIC DNA]</scope>
    <source>
        <strain evidence="1 2">PY97M</strain>
    </source>
</reference>
<dbReference type="SUPFAM" id="SSF82784">
    <property type="entry name" value="OsmC-like"/>
    <property type="match status" value="1"/>
</dbReference>
<evidence type="ECO:0000313" key="2">
    <source>
        <dbReference type="Proteomes" id="UP000015462"/>
    </source>
</evidence>
<comment type="caution">
    <text evidence="1">The sequence shown here is derived from an EMBL/GenBank/DDBJ whole genome shotgun (WGS) entry which is preliminary data.</text>
</comment>
<keyword evidence="2" id="KW-1185">Reference proteome</keyword>
<sequence>MEQLPHRYTVNVISAPDTSLSVFSNDLPVIKVAAPKEYGGPGDQWSPEELLMASLSSCLILSFKAIARASKLEWDDLQCDSVGTLDKVDGAVLFTKINTKATLSVADSNVVEKAERLLRKAEATCFISHSLSSELHFEAEVNVKA</sequence>
<dbReference type="RefSeq" id="WP_016390302.1">
    <property type="nucleotide sequence ID" value="NZ_KE646807.1"/>
</dbReference>